<dbReference type="InterPro" id="IPR025855">
    <property type="entry name" value="Replic_Relax"/>
</dbReference>
<feature type="compositionally biased region" description="Low complexity" evidence="1">
    <location>
        <begin position="29"/>
        <end position="42"/>
    </location>
</feature>
<feature type="region of interest" description="Disordered" evidence="1">
    <location>
        <begin position="19"/>
        <end position="76"/>
    </location>
</feature>
<evidence type="ECO:0000313" key="3">
    <source>
        <dbReference type="Proteomes" id="UP000317291"/>
    </source>
</evidence>
<evidence type="ECO:0008006" key="4">
    <source>
        <dbReference type="Google" id="ProtNLM"/>
    </source>
</evidence>
<evidence type="ECO:0000256" key="1">
    <source>
        <dbReference type="SAM" id="MobiDB-lite"/>
    </source>
</evidence>
<dbReference type="Proteomes" id="UP000317291">
    <property type="component" value="Unassembled WGS sequence"/>
</dbReference>
<dbReference type="Pfam" id="PF13814">
    <property type="entry name" value="Replic_Relax"/>
    <property type="match status" value="1"/>
</dbReference>
<dbReference type="EMBL" id="VIGW01000019">
    <property type="protein sequence ID" value="TWS17754.1"/>
    <property type="molecule type" value="Genomic_DNA"/>
</dbReference>
<keyword evidence="3" id="KW-1185">Reference proteome</keyword>
<accession>A0A5C5R5X2</accession>
<dbReference type="RefSeq" id="WP_082809431.1">
    <property type="nucleotide sequence ID" value="NZ_VIGW01000019.1"/>
</dbReference>
<gene>
    <name evidence="2" type="ORF">FK529_18850</name>
</gene>
<comment type="caution">
    <text evidence="2">The sequence shown here is derived from an EMBL/GenBank/DDBJ whole genome shotgun (WGS) entry which is preliminary data.</text>
</comment>
<sequence>MSGPIHLITSGRIEALTSGRRLTNDVEPADSPVPIAVPIAAPHPSPSGQLNATSVPPLEGTDAAQPRSTPARQTRRRLDLEALRGELGAPGWNTLELIEQHRFLSTPQLTRLYFAERHTPDSAPVAAGRVTRWLKRHRLIDRLERRIGGMRAGSSGMVWFLTDRGHRLLHPDTRRRYRSHGPSTSFLTHTLAIGDVHVRVVDAARAGQLDLVTLVTEPHAWRRFLTPAGVVQPLKPDLYAELAIPPGGDDLLSVFIEVDLGSEHLPTLLRKCRTYADYARSGHAERDGGMPLVIWQMSARTPEIAQRRRQQLADGIAKDPRLDARMFRITTPESLTTTLCAEAGQEGDAL</sequence>
<evidence type="ECO:0000313" key="2">
    <source>
        <dbReference type="EMBL" id="TWS17754.1"/>
    </source>
</evidence>
<organism evidence="2 3">
    <name type="scientific">Tsukamurella asaccharolytica</name>
    <dbReference type="NCBI Taxonomy" id="2592067"/>
    <lineage>
        <taxon>Bacteria</taxon>
        <taxon>Bacillati</taxon>
        <taxon>Actinomycetota</taxon>
        <taxon>Actinomycetes</taxon>
        <taxon>Mycobacteriales</taxon>
        <taxon>Tsukamurellaceae</taxon>
        <taxon>Tsukamurella</taxon>
    </lineage>
</organism>
<proteinExistence type="predicted"/>
<protein>
    <recommendedName>
        <fullName evidence="4">Replication-relaxation</fullName>
    </recommendedName>
</protein>
<reference evidence="2 3" key="1">
    <citation type="submission" date="2019-06" db="EMBL/GenBank/DDBJ databases">
        <title>Tsukamurella conjunctivitidis sp. nov., Tsukamurella assacharolytica sp. nov. and Tsukamurella sputae sp. nov. isolated from patients with conjunctivitis, bacteraemia (lymphoma) and respiratory infection (sputum) in Hong Kong.</title>
        <authorList>
            <person name="Teng J.L.L."/>
            <person name="Lee H.H."/>
            <person name="Fong J.Y.H."/>
            <person name="Fok K.M.N."/>
            <person name="Lau S.K.P."/>
            <person name="Woo P.C.Y."/>
        </authorList>
    </citation>
    <scope>NUCLEOTIDE SEQUENCE [LARGE SCALE GENOMIC DNA]</scope>
    <source>
        <strain evidence="2 3">HKU71</strain>
    </source>
</reference>
<dbReference type="OrthoDB" id="4146863at2"/>
<name>A0A5C5R5X2_9ACTN</name>
<dbReference type="AlphaFoldDB" id="A0A5C5R5X2"/>